<comment type="caution">
    <text evidence="2">The sequence shown here is derived from an EMBL/GenBank/DDBJ whole genome shotgun (WGS) entry which is preliminary data.</text>
</comment>
<organism evidence="2 3">
    <name type="scientific">Austropuccinia psidii MF-1</name>
    <dbReference type="NCBI Taxonomy" id="1389203"/>
    <lineage>
        <taxon>Eukaryota</taxon>
        <taxon>Fungi</taxon>
        <taxon>Dikarya</taxon>
        <taxon>Basidiomycota</taxon>
        <taxon>Pucciniomycotina</taxon>
        <taxon>Pucciniomycetes</taxon>
        <taxon>Pucciniales</taxon>
        <taxon>Sphaerophragmiaceae</taxon>
        <taxon>Austropuccinia</taxon>
    </lineage>
</organism>
<dbReference type="Proteomes" id="UP000765509">
    <property type="component" value="Unassembled WGS sequence"/>
</dbReference>
<dbReference type="InterPro" id="IPR013103">
    <property type="entry name" value="RVT_2"/>
</dbReference>
<sequence length="215" mass="25043">MRRRIKIIGPRHPTLIKSEIREENILPYSRPPAALLTESNPLTYNQALKSNNHENWTKAIKKEIQKEKEPIWLFVHVDDIEICGKELMHFKKAIKGEFQTKLLGQADLMLGIKIIHQPEAIMLTQSHYINSLLESYRMTNCKPVATPLIPNVHFEAAYELKKKNSYLSKSTIEVLWEVSVILALPQDQTSHTLLVPFHNFWKTPAYNIERLSFKY</sequence>
<evidence type="ECO:0000313" key="3">
    <source>
        <dbReference type="Proteomes" id="UP000765509"/>
    </source>
</evidence>
<dbReference type="EMBL" id="AVOT02017202">
    <property type="protein sequence ID" value="MBW0503154.1"/>
    <property type="molecule type" value="Genomic_DNA"/>
</dbReference>
<dbReference type="Pfam" id="PF07727">
    <property type="entry name" value="RVT_2"/>
    <property type="match status" value="1"/>
</dbReference>
<name>A0A9Q3HHW2_9BASI</name>
<reference evidence="2" key="1">
    <citation type="submission" date="2021-03" db="EMBL/GenBank/DDBJ databases">
        <title>Draft genome sequence of rust myrtle Austropuccinia psidii MF-1, a brazilian biotype.</title>
        <authorList>
            <person name="Quecine M.C."/>
            <person name="Pachon D.M.R."/>
            <person name="Bonatelli M.L."/>
            <person name="Correr F.H."/>
            <person name="Franceschini L.M."/>
            <person name="Leite T.F."/>
            <person name="Margarido G.R.A."/>
            <person name="Almeida C.A."/>
            <person name="Ferrarezi J.A."/>
            <person name="Labate C.A."/>
        </authorList>
    </citation>
    <scope>NUCLEOTIDE SEQUENCE</scope>
    <source>
        <strain evidence="2">MF-1</strain>
    </source>
</reference>
<gene>
    <name evidence="2" type="ORF">O181_042869</name>
</gene>
<evidence type="ECO:0000259" key="1">
    <source>
        <dbReference type="Pfam" id="PF07727"/>
    </source>
</evidence>
<accession>A0A9Q3HHW2</accession>
<protein>
    <recommendedName>
        <fullName evidence="1">Reverse transcriptase Ty1/copia-type domain-containing protein</fullName>
    </recommendedName>
</protein>
<keyword evidence="3" id="KW-1185">Reference proteome</keyword>
<feature type="domain" description="Reverse transcriptase Ty1/copia-type" evidence="1">
    <location>
        <begin position="71"/>
        <end position="149"/>
    </location>
</feature>
<proteinExistence type="predicted"/>
<dbReference type="OrthoDB" id="3259620at2759"/>
<dbReference type="AlphaFoldDB" id="A0A9Q3HHW2"/>
<evidence type="ECO:0000313" key="2">
    <source>
        <dbReference type="EMBL" id="MBW0503154.1"/>
    </source>
</evidence>